<gene>
    <name evidence="2" type="ORF">RFI_12736</name>
</gene>
<keyword evidence="1" id="KW-0472">Membrane</keyword>
<organism evidence="2 3">
    <name type="scientific">Reticulomyxa filosa</name>
    <dbReference type="NCBI Taxonomy" id="46433"/>
    <lineage>
        <taxon>Eukaryota</taxon>
        <taxon>Sar</taxon>
        <taxon>Rhizaria</taxon>
        <taxon>Retaria</taxon>
        <taxon>Foraminifera</taxon>
        <taxon>Monothalamids</taxon>
        <taxon>Reticulomyxidae</taxon>
        <taxon>Reticulomyxa</taxon>
    </lineage>
</organism>
<proteinExistence type="predicted"/>
<feature type="transmembrane region" description="Helical" evidence="1">
    <location>
        <begin position="36"/>
        <end position="55"/>
    </location>
</feature>
<accession>X6NEP0</accession>
<feature type="transmembrane region" description="Helical" evidence="1">
    <location>
        <begin position="61"/>
        <end position="87"/>
    </location>
</feature>
<comment type="caution">
    <text evidence="2">The sequence shown here is derived from an EMBL/GenBank/DDBJ whole genome shotgun (WGS) entry which is preliminary data.</text>
</comment>
<name>X6NEP0_RETFI</name>
<dbReference type="AlphaFoldDB" id="X6NEP0"/>
<evidence type="ECO:0000313" key="3">
    <source>
        <dbReference type="Proteomes" id="UP000023152"/>
    </source>
</evidence>
<keyword evidence="3" id="KW-1185">Reference proteome</keyword>
<dbReference type="Proteomes" id="UP000023152">
    <property type="component" value="Unassembled WGS sequence"/>
</dbReference>
<feature type="transmembrane region" description="Helical" evidence="1">
    <location>
        <begin position="6"/>
        <end position="24"/>
    </location>
</feature>
<reference evidence="2 3" key="1">
    <citation type="journal article" date="2013" name="Curr. Biol.">
        <title>The Genome of the Foraminiferan Reticulomyxa filosa.</title>
        <authorList>
            <person name="Glockner G."/>
            <person name="Hulsmann N."/>
            <person name="Schleicher M."/>
            <person name="Noegel A.A."/>
            <person name="Eichinger L."/>
            <person name="Gallinger C."/>
            <person name="Pawlowski J."/>
            <person name="Sierra R."/>
            <person name="Euteneuer U."/>
            <person name="Pillet L."/>
            <person name="Moustafa A."/>
            <person name="Platzer M."/>
            <person name="Groth M."/>
            <person name="Szafranski K."/>
            <person name="Schliwa M."/>
        </authorList>
    </citation>
    <scope>NUCLEOTIDE SEQUENCE [LARGE SCALE GENOMIC DNA]</scope>
</reference>
<evidence type="ECO:0000313" key="2">
    <source>
        <dbReference type="EMBL" id="ETO24421.1"/>
    </source>
</evidence>
<protein>
    <submittedName>
        <fullName evidence="2">Uncharacterized protein</fullName>
    </submittedName>
</protein>
<sequence length="162" mass="18165">MLTLLYIVAGLIIAFSIPSYRDFFQLQKELANTLTLGGVAFAAYFGLVLLGHNVFHLSKQVTYGIFTPVFLTIILVCCLGTTLGVIYSNMAHLSKALHHRRLFIRGVNPNSVLHVFIRSFSISPIVPHSRVHRSIDLNLLLKDATGFDLFMEQLLSGSFFFF</sequence>
<keyword evidence="1" id="KW-1133">Transmembrane helix</keyword>
<dbReference type="EMBL" id="ASPP01009227">
    <property type="protein sequence ID" value="ETO24421.1"/>
    <property type="molecule type" value="Genomic_DNA"/>
</dbReference>
<evidence type="ECO:0000256" key="1">
    <source>
        <dbReference type="SAM" id="Phobius"/>
    </source>
</evidence>
<keyword evidence="1" id="KW-0812">Transmembrane</keyword>